<protein>
    <submittedName>
        <fullName evidence="1">Uncharacterized protein</fullName>
    </submittedName>
</protein>
<sequence>MPRPKPIFIWGDHVHNCKPAAFESCLRFLLGDRSAALKAAKVDRFVDSDEEMREPKTLGYIACVMELNRRGERTRKNDER</sequence>
<evidence type="ECO:0000313" key="1">
    <source>
        <dbReference type="EMBL" id="KAA1095957.1"/>
    </source>
</evidence>
<reference evidence="1 2" key="1">
    <citation type="submission" date="2019-05" db="EMBL/GenBank/DDBJ databases">
        <title>Emergence of the Ug99 lineage of the wheat stem rust pathogen through somatic hybridization.</title>
        <authorList>
            <person name="Li F."/>
            <person name="Upadhyaya N.M."/>
            <person name="Sperschneider J."/>
            <person name="Matny O."/>
            <person name="Nguyen-Phuc H."/>
            <person name="Mago R."/>
            <person name="Raley C."/>
            <person name="Miller M.E."/>
            <person name="Silverstein K.A.T."/>
            <person name="Henningsen E."/>
            <person name="Hirsch C.D."/>
            <person name="Visser B."/>
            <person name="Pretorius Z.A."/>
            <person name="Steffenson B.J."/>
            <person name="Schwessinger B."/>
            <person name="Dodds P.N."/>
            <person name="Figueroa M."/>
        </authorList>
    </citation>
    <scope>NUCLEOTIDE SEQUENCE [LARGE SCALE GENOMIC DNA]</scope>
    <source>
        <strain evidence="1 2">Ug99</strain>
    </source>
</reference>
<gene>
    <name evidence="1" type="ORF">PGTUg99_036052</name>
</gene>
<dbReference type="Proteomes" id="UP000325313">
    <property type="component" value="Unassembled WGS sequence"/>
</dbReference>
<evidence type="ECO:0000313" key="2">
    <source>
        <dbReference type="Proteomes" id="UP000325313"/>
    </source>
</evidence>
<dbReference type="AlphaFoldDB" id="A0A5B0P325"/>
<name>A0A5B0P325_PUCGR</name>
<proteinExistence type="predicted"/>
<dbReference type="EMBL" id="VDEP01000371">
    <property type="protein sequence ID" value="KAA1095957.1"/>
    <property type="molecule type" value="Genomic_DNA"/>
</dbReference>
<comment type="caution">
    <text evidence="1">The sequence shown here is derived from an EMBL/GenBank/DDBJ whole genome shotgun (WGS) entry which is preliminary data.</text>
</comment>
<accession>A0A5B0P325</accession>
<organism evidence="1 2">
    <name type="scientific">Puccinia graminis f. sp. tritici</name>
    <dbReference type="NCBI Taxonomy" id="56615"/>
    <lineage>
        <taxon>Eukaryota</taxon>
        <taxon>Fungi</taxon>
        <taxon>Dikarya</taxon>
        <taxon>Basidiomycota</taxon>
        <taxon>Pucciniomycotina</taxon>
        <taxon>Pucciniomycetes</taxon>
        <taxon>Pucciniales</taxon>
        <taxon>Pucciniaceae</taxon>
        <taxon>Puccinia</taxon>
    </lineage>
</organism>